<keyword evidence="4" id="KW-1185">Reference proteome</keyword>
<evidence type="ECO:0000313" key="3">
    <source>
        <dbReference type="EnsemblPlants" id="LPERR06G23560.1"/>
    </source>
</evidence>
<organism evidence="3 4">
    <name type="scientific">Leersia perrieri</name>
    <dbReference type="NCBI Taxonomy" id="77586"/>
    <lineage>
        <taxon>Eukaryota</taxon>
        <taxon>Viridiplantae</taxon>
        <taxon>Streptophyta</taxon>
        <taxon>Embryophyta</taxon>
        <taxon>Tracheophyta</taxon>
        <taxon>Spermatophyta</taxon>
        <taxon>Magnoliopsida</taxon>
        <taxon>Liliopsida</taxon>
        <taxon>Poales</taxon>
        <taxon>Poaceae</taxon>
        <taxon>BOP clade</taxon>
        <taxon>Oryzoideae</taxon>
        <taxon>Oryzeae</taxon>
        <taxon>Oryzinae</taxon>
        <taxon>Leersia</taxon>
    </lineage>
</organism>
<name>A0A0D9WUC5_9ORYZ</name>
<dbReference type="AlphaFoldDB" id="A0A0D9WUC5"/>
<evidence type="ECO:0000256" key="1">
    <source>
        <dbReference type="SAM" id="Coils"/>
    </source>
</evidence>
<accession>A0A0D9WUC5</accession>
<protein>
    <submittedName>
        <fullName evidence="3">Uncharacterized protein</fullName>
    </submittedName>
</protein>
<sequence>MYIISRCIITALASPDLHPSIVRNRSATELRRKCDREGCASLSAEQKEARNNKIRENKKRKKENAQDLNQVLQANLQAFYFDLVLWKIVLRAPNQNCRQEQALLRILLITYEDDANLSAHELRRKRARDRYASLSAEQKEARVKKARENRLRKKEESQRMHQYGATNITGDGDIQDIITPQSLAFDDTVN</sequence>
<reference evidence="3" key="3">
    <citation type="submission" date="2015-04" db="UniProtKB">
        <authorList>
            <consortium name="EnsemblPlants"/>
        </authorList>
    </citation>
    <scope>IDENTIFICATION</scope>
</reference>
<reference evidence="4" key="2">
    <citation type="submission" date="2013-12" db="EMBL/GenBank/DDBJ databases">
        <authorList>
            <person name="Yu Y."/>
            <person name="Lee S."/>
            <person name="de Baynast K."/>
            <person name="Wissotski M."/>
            <person name="Liu L."/>
            <person name="Talag J."/>
            <person name="Goicoechea J."/>
            <person name="Angelova A."/>
            <person name="Jetty R."/>
            <person name="Kudrna D."/>
            <person name="Golser W."/>
            <person name="Rivera L."/>
            <person name="Zhang J."/>
            <person name="Wing R."/>
        </authorList>
    </citation>
    <scope>NUCLEOTIDE SEQUENCE</scope>
</reference>
<feature type="coiled-coil region" evidence="1">
    <location>
        <begin position="44"/>
        <end position="75"/>
    </location>
</feature>
<dbReference type="Proteomes" id="UP000032180">
    <property type="component" value="Chromosome 6"/>
</dbReference>
<feature type="compositionally biased region" description="Basic and acidic residues" evidence="2">
    <location>
        <begin position="137"/>
        <end position="159"/>
    </location>
</feature>
<dbReference type="Gramene" id="LPERR06G23560.1">
    <property type="protein sequence ID" value="LPERR06G23560.1"/>
    <property type="gene ID" value="LPERR06G23560"/>
</dbReference>
<evidence type="ECO:0000256" key="2">
    <source>
        <dbReference type="SAM" id="MobiDB-lite"/>
    </source>
</evidence>
<reference evidence="3 4" key="1">
    <citation type="submission" date="2012-08" db="EMBL/GenBank/DDBJ databases">
        <title>Oryza genome evolution.</title>
        <authorList>
            <person name="Wing R.A."/>
        </authorList>
    </citation>
    <scope>NUCLEOTIDE SEQUENCE</scope>
</reference>
<feature type="region of interest" description="Disordered" evidence="2">
    <location>
        <begin position="133"/>
        <end position="159"/>
    </location>
</feature>
<evidence type="ECO:0000313" key="4">
    <source>
        <dbReference type="Proteomes" id="UP000032180"/>
    </source>
</evidence>
<dbReference type="HOGENOM" id="CLU_1463326_0_0_1"/>
<dbReference type="STRING" id="77586.A0A0D9WUC5"/>
<proteinExistence type="predicted"/>
<dbReference type="EnsemblPlants" id="LPERR06G23560.1">
    <property type="protein sequence ID" value="LPERR06G23560.1"/>
    <property type="gene ID" value="LPERR06G23560"/>
</dbReference>
<keyword evidence="1" id="KW-0175">Coiled coil</keyword>